<dbReference type="AlphaFoldDB" id="A0A2D3LIA4"/>
<gene>
    <name evidence="1" type="ORF">CTM46_01660</name>
</gene>
<accession>A0A2D3LIA4</accession>
<dbReference type="RefSeq" id="WP_100013647.1">
    <property type="nucleotide sequence ID" value="NZ_PENE01000001.1"/>
</dbReference>
<reference evidence="1 2" key="1">
    <citation type="submission" date="2017-11" db="EMBL/GenBank/DDBJ databases">
        <title>Genome sequencing of Prevotella intermedia KCOM 1949.</title>
        <authorList>
            <person name="Kook J.-K."/>
            <person name="Park S.-N."/>
            <person name="Lim Y.K."/>
        </authorList>
    </citation>
    <scope>NUCLEOTIDE SEQUENCE [LARGE SCALE GENOMIC DNA]</scope>
    <source>
        <strain evidence="1 2">KCOM 1949</strain>
    </source>
</reference>
<organism evidence="1 2">
    <name type="scientific">Prevotella intermedia</name>
    <dbReference type="NCBI Taxonomy" id="28131"/>
    <lineage>
        <taxon>Bacteria</taxon>
        <taxon>Pseudomonadati</taxon>
        <taxon>Bacteroidota</taxon>
        <taxon>Bacteroidia</taxon>
        <taxon>Bacteroidales</taxon>
        <taxon>Prevotellaceae</taxon>
        <taxon>Prevotella</taxon>
    </lineage>
</organism>
<protein>
    <submittedName>
        <fullName evidence="1">Uncharacterized protein</fullName>
    </submittedName>
</protein>
<evidence type="ECO:0000313" key="1">
    <source>
        <dbReference type="EMBL" id="ATV30276.1"/>
    </source>
</evidence>
<dbReference type="Proteomes" id="UP000230742">
    <property type="component" value="Chromosome 1"/>
</dbReference>
<name>A0A2D3LIA4_PREIN</name>
<sequence>MELSYQIVSLVETEFKFNYDYKYNEMINESLSFSFNHSIKVNETNDTLLLFMNVFVEDENEIELAKQGIRGEFKVTPLKEFAQLNGDKITVSNKNIMNTFLNVLIGALRGLLIGNLKNTPLNAIVLPLIPIAVIEKNTIIK</sequence>
<evidence type="ECO:0000313" key="2">
    <source>
        <dbReference type="Proteomes" id="UP000230742"/>
    </source>
</evidence>
<dbReference type="EMBL" id="CP024727">
    <property type="protein sequence ID" value="ATV30276.1"/>
    <property type="molecule type" value="Genomic_DNA"/>
</dbReference>
<proteinExistence type="predicted"/>